<name>A0A0D0V3X4_9TREE</name>
<accession>A0A0D0V3X4</accession>
<organism evidence="7 8">
    <name type="scientific">Cryptococcus deuterogattii Ram5</name>
    <dbReference type="NCBI Taxonomy" id="1296110"/>
    <lineage>
        <taxon>Eukaryota</taxon>
        <taxon>Fungi</taxon>
        <taxon>Dikarya</taxon>
        <taxon>Basidiomycota</taxon>
        <taxon>Agaricomycotina</taxon>
        <taxon>Tremellomycetes</taxon>
        <taxon>Tremellales</taxon>
        <taxon>Cryptococcaceae</taxon>
        <taxon>Cryptococcus</taxon>
        <taxon>Cryptococcus gattii species complex</taxon>
    </lineage>
</organism>
<feature type="transmembrane region" description="Helical" evidence="5">
    <location>
        <begin position="232"/>
        <end position="253"/>
    </location>
</feature>
<dbReference type="GO" id="GO:0016020">
    <property type="term" value="C:membrane"/>
    <property type="evidence" value="ECO:0007669"/>
    <property type="project" value="UniProtKB-SubCell"/>
</dbReference>
<keyword evidence="3 5" id="KW-1133">Transmembrane helix</keyword>
<dbReference type="CDD" id="cd10429">
    <property type="entry name" value="GAAP_like"/>
    <property type="match status" value="1"/>
</dbReference>
<evidence type="ECO:0000313" key="8">
    <source>
        <dbReference type="Proteomes" id="UP000053392"/>
    </source>
</evidence>
<evidence type="ECO:0000256" key="6">
    <source>
        <dbReference type="SAM" id="MobiDB-lite"/>
    </source>
</evidence>
<feature type="transmembrane region" description="Helical" evidence="5">
    <location>
        <begin position="167"/>
        <end position="187"/>
    </location>
</feature>
<sequence>MSSPPRYTDEPDLRPTPSKAYGTTLADTAATQPLLAAQASTNAQRAAEEGWRTNEDNDSDSYKLGVSVSDCDTEIRMLFVRKVYSILLIQLLATAGVSILLSLPSAKDFTHTNPWIMWIPMIGSFVSLFFVYWKRHHHPANLILLGLFTLFEATMIGLAVSYYESRIVIQALFITLGVFIGLTLFTFQTKIFLPFNATVDLVIAGFSTLLFSGFVLYDTQQIMKRLSVDEAIAGALTLYLDFLNLFLSILRVLNSSNDR</sequence>
<dbReference type="EMBL" id="KN847899">
    <property type="protein sequence ID" value="KIR42091.1"/>
    <property type="molecule type" value="Genomic_DNA"/>
</dbReference>
<keyword evidence="8" id="KW-1185">Reference proteome</keyword>
<comment type="subcellular location">
    <subcellularLocation>
        <location evidence="1">Membrane</location>
        <topology evidence="1">Multi-pass membrane protein</topology>
    </subcellularLocation>
</comment>
<feature type="compositionally biased region" description="Basic and acidic residues" evidence="6">
    <location>
        <begin position="46"/>
        <end position="55"/>
    </location>
</feature>
<feature type="transmembrane region" description="Helical" evidence="5">
    <location>
        <begin position="199"/>
        <end position="217"/>
    </location>
</feature>
<dbReference type="PANTHER" id="PTHR23291">
    <property type="entry name" value="BAX INHIBITOR-RELATED"/>
    <property type="match status" value="1"/>
</dbReference>
<protein>
    <submittedName>
        <fullName evidence="7">Vacuolar protein</fullName>
    </submittedName>
</protein>
<evidence type="ECO:0000256" key="1">
    <source>
        <dbReference type="ARBA" id="ARBA00004141"/>
    </source>
</evidence>
<feature type="transmembrane region" description="Helical" evidence="5">
    <location>
        <begin position="115"/>
        <end position="133"/>
    </location>
</feature>
<reference evidence="7 8" key="1">
    <citation type="submission" date="2015-01" db="EMBL/GenBank/DDBJ databases">
        <title>The Genome Sequence of Cryptococcus gattii Ram5.</title>
        <authorList>
            <consortium name="The Broad Institute Genomics Platform"/>
            <person name="Cuomo C."/>
            <person name="Litvintseva A."/>
            <person name="Chen Y."/>
            <person name="Heitman J."/>
            <person name="Sun S."/>
            <person name="Springer D."/>
            <person name="Dromer F."/>
            <person name="Young S."/>
            <person name="Zeng Q."/>
            <person name="Gargeya S."/>
            <person name="Abouelleil A."/>
            <person name="Alvarado L."/>
            <person name="Chapman S.B."/>
            <person name="Gainer-Dewar J."/>
            <person name="Goldberg J."/>
            <person name="Griggs A."/>
            <person name="Gujja S."/>
            <person name="Hansen M."/>
            <person name="Howarth C."/>
            <person name="Imamovic A."/>
            <person name="Larimer J."/>
            <person name="Murphy C."/>
            <person name="Naylor J."/>
            <person name="Pearson M."/>
            <person name="Priest M."/>
            <person name="Roberts A."/>
            <person name="Saif S."/>
            <person name="Shea T."/>
            <person name="Sykes S."/>
            <person name="Wortman J."/>
            <person name="Nusbaum C."/>
            <person name="Birren B."/>
        </authorList>
    </citation>
    <scope>NUCLEOTIDE SEQUENCE [LARGE SCALE GENOMIC DNA]</scope>
    <source>
        <strain evidence="7 8">Ram5</strain>
    </source>
</reference>
<evidence type="ECO:0000256" key="3">
    <source>
        <dbReference type="ARBA" id="ARBA00022989"/>
    </source>
</evidence>
<feature type="transmembrane region" description="Helical" evidence="5">
    <location>
        <begin position="140"/>
        <end position="161"/>
    </location>
</feature>
<dbReference type="HOGENOM" id="CLU_058671_0_0_1"/>
<feature type="region of interest" description="Disordered" evidence="6">
    <location>
        <begin position="37"/>
        <end position="58"/>
    </location>
</feature>
<dbReference type="AlphaFoldDB" id="A0A0D0V3X4"/>
<gene>
    <name evidence="7" type="ORF">I313_02257</name>
</gene>
<evidence type="ECO:0000256" key="5">
    <source>
        <dbReference type="RuleBase" id="RU004379"/>
    </source>
</evidence>
<keyword evidence="2 5" id="KW-0812">Transmembrane</keyword>
<dbReference type="OrthoDB" id="7933078at2759"/>
<keyword evidence="4 5" id="KW-0472">Membrane</keyword>
<feature type="region of interest" description="Disordered" evidence="6">
    <location>
        <begin position="1"/>
        <end position="22"/>
    </location>
</feature>
<evidence type="ECO:0000256" key="2">
    <source>
        <dbReference type="ARBA" id="ARBA00022692"/>
    </source>
</evidence>
<feature type="transmembrane region" description="Helical" evidence="5">
    <location>
        <begin position="83"/>
        <end position="103"/>
    </location>
</feature>
<dbReference type="PANTHER" id="PTHR23291:SF50">
    <property type="entry name" value="PROTEIN LIFEGUARD 4"/>
    <property type="match status" value="1"/>
</dbReference>
<proteinExistence type="inferred from homology"/>
<dbReference type="Proteomes" id="UP000053392">
    <property type="component" value="Unassembled WGS sequence"/>
</dbReference>
<evidence type="ECO:0000313" key="7">
    <source>
        <dbReference type="EMBL" id="KIR42091.1"/>
    </source>
</evidence>
<dbReference type="Pfam" id="PF01027">
    <property type="entry name" value="Bax1-I"/>
    <property type="match status" value="2"/>
</dbReference>
<comment type="similarity">
    <text evidence="5">Belongs to the BI1 family.</text>
</comment>
<evidence type="ECO:0000256" key="4">
    <source>
        <dbReference type="ARBA" id="ARBA00023136"/>
    </source>
</evidence>
<dbReference type="InterPro" id="IPR006214">
    <property type="entry name" value="Bax_inhibitor_1-related"/>
</dbReference>